<proteinExistence type="predicted"/>
<dbReference type="Pfam" id="PF05193">
    <property type="entry name" value="Peptidase_M16_C"/>
    <property type="match status" value="1"/>
</dbReference>
<evidence type="ECO:0000313" key="4">
    <source>
        <dbReference type="Proteomes" id="UP000260649"/>
    </source>
</evidence>
<comment type="caution">
    <text evidence="3">The sequence shown here is derived from an EMBL/GenBank/DDBJ whole genome shotgun (WGS) entry which is preliminary data.</text>
</comment>
<organism evidence="3 4">
    <name type="scientific">Evtepia gabavorous</name>
    <dbReference type="NCBI Taxonomy" id="2211183"/>
    <lineage>
        <taxon>Bacteria</taxon>
        <taxon>Bacillati</taxon>
        <taxon>Bacillota</taxon>
        <taxon>Clostridia</taxon>
        <taxon>Eubacteriales</taxon>
        <taxon>Evtepia</taxon>
    </lineage>
</organism>
<protein>
    <submittedName>
        <fullName evidence="3">Insulinase family protein</fullName>
    </submittedName>
</protein>
<dbReference type="Proteomes" id="UP000260649">
    <property type="component" value="Unassembled WGS sequence"/>
</dbReference>
<dbReference type="OrthoDB" id="9811314at2"/>
<dbReference type="InterPro" id="IPR050361">
    <property type="entry name" value="MPP/UQCRC_Complex"/>
</dbReference>
<dbReference type="RefSeq" id="WP_117141578.1">
    <property type="nucleotide sequence ID" value="NZ_CAKXKJ010000002.1"/>
</dbReference>
<dbReference type="InterPro" id="IPR011249">
    <property type="entry name" value="Metalloenz_LuxS/M16"/>
</dbReference>
<dbReference type="InterPro" id="IPR007863">
    <property type="entry name" value="Peptidase_M16_C"/>
</dbReference>
<name>A0A3E2B756_9FIRM</name>
<dbReference type="InterPro" id="IPR011765">
    <property type="entry name" value="Pept_M16_N"/>
</dbReference>
<dbReference type="PANTHER" id="PTHR11851:SF134">
    <property type="entry name" value="ZINC-DEPENDENT PROTEASE"/>
    <property type="match status" value="1"/>
</dbReference>
<dbReference type="GeneID" id="97994416"/>
<dbReference type="SUPFAM" id="SSF63411">
    <property type="entry name" value="LuxS/MPP-like metallohydrolase"/>
    <property type="match status" value="2"/>
</dbReference>
<dbReference type="PANTHER" id="PTHR11851">
    <property type="entry name" value="METALLOPROTEASE"/>
    <property type="match status" value="1"/>
</dbReference>
<dbReference type="Gene3D" id="3.30.830.10">
    <property type="entry name" value="Metalloenzyme, LuxS/M16 peptidase-like"/>
    <property type="match status" value="2"/>
</dbReference>
<reference evidence="3 4" key="1">
    <citation type="submission" date="2018-07" db="EMBL/GenBank/DDBJ databases">
        <title>GABA Modulating Bacteria of the Human Gut Microbiota.</title>
        <authorList>
            <person name="Strandwitz P."/>
            <person name="Kim K.H."/>
            <person name="Terekhova D."/>
            <person name="Liu J.K."/>
            <person name="Sharma A."/>
            <person name="Levering J."/>
            <person name="Mcdonald D."/>
            <person name="Dietrich D."/>
            <person name="Ramadhar T.R."/>
            <person name="Lekbua A."/>
            <person name="Mroue N."/>
            <person name="Liston C."/>
            <person name="Stewart E.J."/>
            <person name="Dubin M.J."/>
            <person name="Zengler K."/>
            <person name="Knight R."/>
            <person name="Gilbert J.A."/>
            <person name="Clardy J."/>
            <person name="Lewis K."/>
        </authorList>
    </citation>
    <scope>NUCLEOTIDE SEQUENCE [LARGE SCALE GENOMIC DNA]</scope>
    <source>
        <strain evidence="3 4">KLE1738</strain>
    </source>
</reference>
<feature type="domain" description="Peptidase M16 N-terminal" evidence="1">
    <location>
        <begin position="61"/>
        <end position="173"/>
    </location>
</feature>
<keyword evidence="4" id="KW-1185">Reference proteome</keyword>
<dbReference type="EMBL" id="QQRQ01000001">
    <property type="protein sequence ID" value="RFT07872.1"/>
    <property type="molecule type" value="Genomic_DNA"/>
</dbReference>
<evidence type="ECO:0000259" key="1">
    <source>
        <dbReference type="Pfam" id="PF00675"/>
    </source>
</evidence>
<dbReference type="AlphaFoldDB" id="A0A3E2B756"/>
<sequence length="427" mass="48069">MVKRDYARIGETVFEETLENGLRVFVFPKPEFGKYYAFFATRYGGMDTRFQKNGQWLDTPMGIAHYLEHKMFDTPDGGNALQTLSSTGASPNAFTSTAITGYHFECADQFWDNLRTLLEFVSVPYFTKESVDKEQGIIGQEIRMIEDQPGWQAYHLLLEALYQYHPVRNSVAGSVESIAEITAETLYQCHEAFYTPSNMVLCVAGNVEPQKVCDMAREILPSQAKPPIPRDCGEKEPRQVFARENSRTMAVSAPLLQLGIKGQPAEGGAAQLRQRLLGELACEALAGNSSPLYNRLYEKGLINSSFYLGYMDYPGCAFLVAGGETKDPEGVRDAILQEGKRIAEEGMEEAFFQRLKKAAYGAYVRGLNSFETLCVEQAQGYFAEQNPWTFPEIYDALTRQDVEEFLRVWIKPEQTSLIVIWPEEAGK</sequence>
<evidence type="ECO:0000313" key="3">
    <source>
        <dbReference type="EMBL" id="RFT07872.1"/>
    </source>
</evidence>
<dbReference type="NCBIfam" id="NF047421">
    <property type="entry name" value="YfmH_fam"/>
    <property type="match status" value="1"/>
</dbReference>
<dbReference type="GO" id="GO:0046872">
    <property type="term" value="F:metal ion binding"/>
    <property type="evidence" value="ECO:0007669"/>
    <property type="project" value="InterPro"/>
</dbReference>
<dbReference type="Pfam" id="PF00675">
    <property type="entry name" value="Peptidase_M16"/>
    <property type="match status" value="1"/>
</dbReference>
<evidence type="ECO:0000259" key="2">
    <source>
        <dbReference type="Pfam" id="PF05193"/>
    </source>
</evidence>
<feature type="domain" description="Peptidase M16 C-terminal" evidence="2">
    <location>
        <begin position="181"/>
        <end position="358"/>
    </location>
</feature>
<accession>A0A3E2B756</accession>
<gene>
    <name evidence="3" type="ORF">DV520_01530</name>
</gene>